<dbReference type="InterPro" id="IPR025150">
    <property type="entry name" value="GH123_cat"/>
</dbReference>
<dbReference type="InterPro" id="IPR000421">
    <property type="entry name" value="FA58C"/>
</dbReference>
<feature type="transmembrane region" description="Helical" evidence="1">
    <location>
        <begin position="51"/>
        <end position="69"/>
    </location>
</feature>
<dbReference type="AlphaFoldDB" id="A0A3E1P0E8"/>
<keyword evidence="4" id="KW-1185">Reference proteome</keyword>
<dbReference type="Proteomes" id="UP000261174">
    <property type="component" value="Unassembled WGS sequence"/>
</dbReference>
<protein>
    <recommendedName>
        <fullName evidence="2">F5/8 type C domain-containing protein</fullName>
    </recommendedName>
</protein>
<reference evidence="3 4" key="1">
    <citation type="submission" date="2018-08" db="EMBL/GenBank/DDBJ databases">
        <title>Chitinophaga sp. K20C18050901, a novel bacterium isolated from forest soil.</title>
        <authorList>
            <person name="Wang C."/>
        </authorList>
    </citation>
    <scope>NUCLEOTIDE SEQUENCE [LARGE SCALE GENOMIC DNA]</scope>
    <source>
        <strain evidence="3 4">K20C18050901</strain>
    </source>
</reference>
<dbReference type="Pfam" id="PF00754">
    <property type="entry name" value="F5_F8_type_C"/>
    <property type="match status" value="1"/>
</dbReference>
<dbReference type="EMBL" id="QTJV01000006">
    <property type="protein sequence ID" value="RFM33657.1"/>
    <property type="molecule type" value="Genomic_DNA"/>
</dbReference>
<dbReference type="PROSITE" id="PS50022">
    <property type="entry name" value="FA58C_3"/>
    <property type="match status" value="1"/>
</dbReference>
<dbReference type="InterPro" id="IPR008979">
    <property type="entry name" value="Galactose-bd-like_sf"/>
</dbReference>
<sequence length="759" mass="84518">MIHQPLCNNRKMQLNWPKKSIPWKLQLQDTRRCYRLFSIIDITKLSRMKKIRLFFSIVMIAVGACNVANGQKDLALNRPYTLSVPPNYPNTAPGNDRTVLTNGVFTSGYFWNNKQTAGWIKVNKVAIEIDLGKSVDFNQVTFNTGRREVAQAYYPTNVFVFVSDDKSSYQYIGDVVASPDNVAGDYNVHNFILKTGTVRARYVKLVAIVQGVLLFCDEIQVFNTGGGAPAKMAFSNTPVDDQVDDLLHKDASSKAMAAKNLQYQAAIGPVGKNNKVASGVDFAMQLKQQLGTDFTVNFFNAWDALTAVYKPVKRSSDNMIVRTVINGHSYVGFIVTNLSQSKANYTIDAKGDQHTGSLAIYTVPFLTSHMNYQQTADPLQVADTQLNLDPGESRLFLAKMTGKVVGNGKNTITVSDGKSSQTITISLSVANIRFEESKFALNTSVWAYLNYPMLNTRKAAAVKDLYEHHINNAAIPAAALGDLAHTSGSGLSQYLSAFGNYKPRILLLNMNFLSQENLAYCKKNDFMSDAWKADFKTWFQNLSKIITQSGWNMQNVYLYPYDEIAEENADKLLAFSKWAKSAIPGVKLYMTVGKLSKDKIGQLNQYMDIMQIHEDVMSAVTPVPDKYWMYATKGNAELLSPYNYYRLMSWKAFSNGYTGVGFWAYADSKDPSFKDILKTRYFAASTNYAVVYVDGNNIVSSRRWEGFMMGVEDYELLQLYAKKVGAAKAKALAASVVDAPGDASQADAAREKIIMALSE</sequence>
<evidence type="ECO:0000313" key="3">
    <source>
        <dbReference type="EMBL" id="RFM33657.1"/>
    </source>
</evidence>
<name>A0A3E1P0E8_9BACT</name>
<evidence type="ECO:0000313" key="4">
    <source>
        <dbReference type="Proteomes" id="UP000261174"/>
    </source>
</evidence>
<keyword evidence="1" id="KW-1133">Transmembrane helix</keyword>
<proteinExistence type="predicted"/>
<gene>
    <name evidence="3" type="ORF">DXN04_17000</name>
</gene>
<dbReference type="Gene3D" id="2.60.120.260">
    <property type="entry name" value="Galactose-binding domain-like"/>
    <property type="match status" value="1"/>
</dbReference>
<comment type="caution">
    <text evidence="3">The sequence shown here is derived from an EMBL/GenBank/DDBJ whole genome shotgun (WGS) entry which is preliminary data.</text>
</comment>
<accession>A0A3E1P0E8</accession>
<dbReference type="SUPFAM" id="SSF49785">
    <property type="entry name" value="Galactose-binding domain-like"/>
    <property type="match status" value="1"/>
</dbReference>
<evidence type="ECO:0000256" key="1">
    <source>
        <dbReference type="SAM" id="Phobius"/>
    </source>
</evidence>
<dbReference type="Pfam" id="PF13320">
    <property type="entry name" value="GH123_cat"/>
    <property type="match status" value="1"/>
</dbReference>
<feature type="domain" description="F5/8 type C" evidence="2">
    <location>
        <begin position="65"/>
        <end position="224"/>
    </location>
</feature>
<keyword evidence="1" id="KW-0472">Membrane</keyword>
<organism evidence="3 4">
    <name type="scientific">Chitinophaga silvisoli</name>
    <dbReference type="NCBI Taxonomy" id="2291814"/>
    <lineage>
        <taxon>Bacteria</taxon>
        <taxon>Pseudomonadati</taxon>
        <taxon>Bacteroidota</taxon>
        <taxon>Chitinophagia</taxon>
        <taxon>Chitinophagales</taxon>
        <taxon>Chitinophagaceae</taxon>
        <taxon>Chitinophaga</taxon>
    </lineage>
</organism>
<evidence type="ECO:0000259" key="2">
    <source>
        <dbReference type="PROSITE" id="PS50022"/>
    </source>
</evidence>
<keyword evidence="1" id="KW-0812">Transmembrane</keyword>